<evidence type="ECO:0000313" key="8">
    <source>
        <dbReference type="EMBL" id="EUD09579.1"/>
    </source>
</evidence>
<name>A0AAV3M1K6_9GAMM</name>
<keyword evidence="3" id="KW-0732">Signal</keyword>
<feature type="domain" description="Pili assembly chaperone N-terminal" evidence="6">
    <location>
        <begin position="23"/>
        <end position="144"/>
    </location>
</feature>
<feature type="domain" description="Pili assembly chaperone C-terminal" evidence="7">
    <location>
        <begin position="167"/>
        <end position="222"/>
    </location>
</feature>
<dbReference type="PANTHER" id="PTHR30251:SF0">
    <property type="entry name" value="FIMBRIAL CHAPERONE PROTEIN ELFD-RELATED"/>
    <property type="match status" value="1"/>
</dbReference>
<dbReference type="GO" id="GO:0071555">
    <property type="term" value="P:cell wall organization"/>
    <property type="evidence" value="ECO:0007669"/>
    <property type="project" value="InterPro"/>
</dbReference>
<evidence type="ECO:0000313" key="9">
    <source>
        <dbReference type="Proteomes" id="UP000022311"/>
    </source>
</evidence>
<dbReference type="Pfam" id="PF00345">
    <property type="entry name" value="PapD_N"/>
    <property type="match status" value="1"/>
</dbReference>
<evidence type="ECO:0000256" key="3">
    <source>
        <dbReference type="ARBA" id="ARBA00022729"/>
    </source>
</evidence>
<evidence type="ECO:0000256" key="2">
    <source>
        <dbReference type="ARBA" id="ARBA00007399"/>
    </source>
</evidence>
<dbReference type="InterPro" id="IPR050643">
    <property type="entry name" value="Periplasmic_pilus_chap"/>
</dbReference>
<evidence type="ECO:0000256" key="1">
    <source>
        <dbReference type="ARBA" id="ARBA00004418"/>
    </source>
</evidence>
<gene>
    <name evidence="8" type="ORF">HMPREF1563_4126</name>
</gene>
<protein>
    <submittedName>
        <fullName evidence="8">PapD pilus/flagellar-assembly chaperone N-terminal domain protein</fullName>
    </submittedName>
</protein>
<reference evidence="8 9" key="1">
    <citation type="submission" date="2014-01" db="EMBL/GenBank/DDBJ databases">
        <authorList>
            <person name="Durkin A.S."/>
            <person name="McCorrison J."/>
            <person name="Torralba M."/>
            <person name="Gillis M."/>
            <person name="Haft D.H."/>
            <person name="Methe B."/>
            <person name="Sutton G."/>
            <person name="Nelson K.E."/>
        </authorList>
    </citation>
    <scope>NUCLEOTIDE SEQUENCE [LARGE SCALE GENOMIC DNA]</scope>
    <source>
        <strain evidence="8 9">205/92</strain>
    </source>
</reference>
<dbReference type="PRINTS" id="PR00969">
    <property type="entry name" value="CHAPERONPILI"/>
</dbReference>
<dbReference type="RefSeq" id="WP_036963776.1">
    <property type="nucleotide sequence ID" value="NZ_JALD01000072.1"/>
</dbReference>
<keyword evidence="5" id="KW-0143">Chaperone</keyword>
<comment type="similarity">
    <text evidence="2">Belongs to the periplasmic pilus chaperone family.</text>
</comment>
<dbReference type="Pfam" id="PF02753">
    <property type="entry name" value="PapD_C"/>
    <property type="match status" value="1"/>
</dbReference>
<dbReference type="GO" id="GO:0030288">
    <property type="term" value="C:outer membrane-bounded periplasmic space"/>
    <property type="evidence" value="ECO:0007669"/>
    <property type="project" value="InterPro"/>
</dbReference>
<dbReference type="EMBL" id="JALD01000072">
    <property type="protein sequence ID" value="EUD09579.1"/>
    <property type="molecule type" value="Genomic_DNA"/>
</dbReference>
<dbReference type="InterPro" id="IPR008962">
    <property type="entry name" value="PapD-like_sf"/>
</dbReference>
<evidence type="ECO:0000256" key="4">
    <source>
        <dbReference type="ARBA" id="ARBA00022764"/>
    </source>
</evidence>
<comment type="subcellular location">
    <subcellularLocation>
        <location evidence="1">Periplasm</location>
    </subcellularLocation>
</comment>
<evidence type="ECO:0000259" key="7">
    <source>
        <dbReference type="Pfam" id="PF02753"/>
    </source>
</evidence>
<dbReference type="PANTHER" id="PTHR30251">
    <property type="entry name" value="PILUS ASSEMBLY CHAPERONE"/>
    <property type="match status" value="1"/>
</dbReference>
<proteinExistence type="inferred from homology"/>
<dbReference type="Gene3D" id="2.60.40.10">
    <property type="entry name" value="Immunoglobulins"/>
    <property type="match status" value="2"/>
</dbReference>
<keyword evidence="4" id="KW-0574">Periplasm</keyword>
<accession>A0AAV3M1K6</accession>
<dbReference type="Proteomes" id="UP000022311">
    <property type="component" value="Unassembled WGS sequence"/>
</dbReference>
<dbReference type="AlphaFoldDB" id="A0AAV3M1K6"/>
<sequence length="234" mass="26870">MKKLADFTYLILLCLSFSAYSVGLRLEPTRLILNSDHPSTTFTVINGDSIPYFIQATVTEQIEGTKSPYFLVTPYLFRLEANNQSSARVLLKNNSELPADRESLFFLNTRAIPAEKHLRERANKTKPTFVTNIIIKVFYRPSHLSAPNSHIFQRVTLHQQQKLWKFNNPTPYYLTVVNIKYNQKNYNKSLILAPFSDTEIPNIQGNISLAQWQMINDFGGLSDEFTYLPAIVTE</sequence>
<evidence type="ECO:0000259" key="6">
    <source>
        <dbReference type="Pfam" id="PF00345"/>
    </source>
</evidence>
<organism evidence="8 9">
    <name type="scientific">Providencia alcalifaciens 205/92</name>
    <dbReference type="NCBI Taxonomy" id="1256988"/>
    <lineage>
        <taxon>Bacteria</taxon>
        <taxon>Pseudomonadati</taxon>
        <taxon>Pseudomonadota</taxon>
        <taxon>Gammaproteobacteria</taxon>
        <taxon>Enterobacterales</taxon>
        <taxon>Morganellaceae</taxon>
        <taxon>Providencia</taxon>
    </lineage>
</organism>
<evidence type="ECO:0000256" key="5">
    <source>
        <dbReference type="ARBA" id="ARBA00023186"/>
    </source>
</evidence>
<dbReference type="SUPFAM" id="SSF49584">
    <property type="entry name" value="Periplasmic chaperone C-domain"/>
    <property type="match status" value="1"/>
</dbReference>
<dbReference type="InterPro" id="IPR016147">
    <property type="entry name" value="Pili_assmbl_chaperone_N"/>
</dbReference>
<dbReference type="InterPro" id="IPR001829">
    <property type="entry name" value="Pili_assmbl_chaperone_bac"/>
</dbReference>
<comment type="caution">
    <text evidence="8">The sequence shown here is derived from an EMBL/GenBank/DDBJ whole genome shotgun (WGS) entry which is preliminary data.</text>
</comment>
<dbReference type="InterPro" id="IPR036316">
    <property type="entry name" value="Pili_assmbl_chap_C_dom_sf"/>
</dbReference>
<dbReference type="InterPro" id="IPR016148">
    <property type="entry name" value="Pili_assmbl_chaperone_C"/>
</dbReference>
<dbReference type="InterPro" id="IPR013783">
    <property type="entry name" value="Ig-like_fold"/>
</dbReference>
<dbReference type="SUPFAM" id="SSF49354">
    <property type="entry name" value="PapD-like"/>
    <property type="match status" value="1"/>
</dbReference>